<evidence type="ECO:0000313" key="2">
    <source>
        <dbReference type="EMBL" id="KZT08270.1"/>
    </source>
</evidence>
<dbReference type="SUPFAM" id="SSF53098">
    <property type="entry name" value="Ribonuclease H-like"/>
    <property type="match status" value="1"/>
</dbReference>
<organism evidence="2 3">
    <name type="scientific">Laetiporus sulphureus 93-53</name>
    <dbReference type="NCBI Taxonomy" id="1314785"/>
    <lineage>
        <taxon>Eukaryota</taxon>
        <taxon>Fungi</taxon>
        <taxon>Dikarya</taxon>
        <taxon>Basidiomycota</taxon>
        <taxon>Agaricomycotina</taxon>
        <taxon>Agaricomycetes</taxon>
        <taxon>Polyporales</taxon>
        <taxon>Laetiporus</taxon>
    </lineage>
</organism>
<dbReference type="EMBL" id="KV427616">
    <property type="protein sequence ID" value="KZT08270.1"/>
    <property type="molecule type" value="Genomic_DNA"/>
</dbReference>
<sequence>LNAHRFPIWASLARDYLAIMATSVSSEWAFSSAGITITKRRNRLKGDIVEALQALKCAYRKNL</sequence>
<dbReference type="AlphaFoldDB" id="A0A165F310"/>
<accession>A0A165F310</accession>
<feature type="domain" description="HAT C-terminal dimerisation" evidence="1">
    <location>
        <begin position="2"/>
        <end position="56"/>
    </location>
</feature>
<name>A0A165F310_9APHY</name>
<proteinExistence type="predicted"/>
<evidence type="ECO:0000313" key="3">
    <source>
        <dbReference type="Proteomes" id="UP000076871"/>
    </source>
</evidence>
<dbReference type="Pfam" id="PF05699">
    <property type="entry name" value="Dimer_Tnp_hAT"/>
    <property type="match status" value="1"/>
</dbReference>
<gene>
    <name evidence="2" type="ORF">LAESUDRAFT_618033</name>
</gene>
<dbReference type="InParanoid" id="A0A165F310"/>
<keyword evidence="3" id="KW-1185">Reference proteome</keyword>
<dbReference type="InterPro" id="IPR012337">
    <property type="entry name" value="RNaseH-like_sf"/>
</dbReference>
<evidence type="ECO:0000259" key="1">
    <source>
        <dbReference type="Pfam" id="PF05699"/>
    </source>
</evidence>
<dbReference type="GO" id="GO:0046983">
    <property type="term" value="F:protein dimerization activity"/>
    <property type="evidence" value="ECO:0007669"/>
    <property type="project" value="InterPro"/>
</dbReference>
<feature type="non-terminal residue" evidence="2">
    <location>
        <position position="1"/>
    </location>
</feature>
<dbReference type="RefSeq" id="XP_040766010.1">
    <property type="nucleotide sequence ID" value="XM_040903236.1"/>
</dbReference>
<dbReference type="Proteomes" id="UP000076871">
    <property type="component" value="Unassembled WGS sequence"/>
</dbReference>
<dbReference type="InterPro" id="IPR008906">
    <property type="entry name" value="HATC_C_dom"/>
</dbReference>
<dbReference type="GeneID" id="63820267"/>
<dbReference type="OrthoDB" id="3062869at2759"/>
<feature type="non-terminal residue" evidence="2">
    <location>
        <position position="63"/>
    </location>
</feature>
<reference evidence="2 3" key="1">
    <citation type="journal article" date="2016" name="Mol. Biol. Evol.">
        <title>Comparative Genomics of Early-Diverging Mushroom-Forming Fungi Provides Insights into the Origins of Lignocellulose Decay Capabilities.</title>
        <authorList>
            <person name="Nagy L.G."/>
            <person name="Riley R."/>
            <person name="Tritt A."/>
            <person name="Adam C."/>
            <person name="Daum C."/>
            <person name="Floudas D."/>
            <person name="Sun H."/>
            <person name="Yadav J.S."/>
            <person name="Pangilinan J."/>
            <person name="Larsson K.H."/>
            <person name="Matsuura K."/>
            <person name="Barry K."/>
            <person name="Labutti K."/>
            <person name="Kuo R."/>
            <person name="Ohm R.A."/>
            <person name="Bhattacharya S.S."/>
            <person name="Shirouzu T."/>
            <person name="Yoshinaga Y."/>
            <person name="Martin F.M."/>
            <person name="Grigoriev I.V."/>
            <person name="Hibbett D.S."/>
        </authorList>
    </citation>
    <scope>NUCLEOTIDE SEQUENCE [LARGE SCALE GENOMIC DNA]</scope>
    <source>
        <strain evidence="2 3">93-53</strain>
    </source>
</reference>
<protein>
    <recommendedName>
        <fullName evidence="1">HAT C-terminal dimerisation domain-containing protein</fullName>
    </recommendedName>
</protein>